<feature type="signal peptide" evidence="1">
    <location>
        <begin position="1"/>
        <end position="17"/>
    </location>
</feature>
<keyword evidence="1" id="KW-0732">Signal</keyword>
<evidence type="ECO:0000256" key="1">
    <source>
        <dbReference type="SAM" id="SignalP"/>
    </source>
</evidence>
<name>A0A5S6QVG4_TRIMR</name>
<dbReference type="AlphaFoldDB" id="A0A5S6QVG4"/>
<organism evidence="2 3">
    <name type="scientific">Trichuris muris</name>
    <name type="common">Mouse whipworm</name>
    <dbReference type="NCBI Taxonomy" id="70415"/>
    <lineage>
        <taxon>Eukaryota</taxon>
        <taxon>Metazoa</taxon>
        <taxon>Ecdysozoa</taxon>
        <taxon>Nematoda</taxon>
        <taxon>Enoplea</taxon>
        <taxon>Dorylaimia</taxon>
        <taxon>Trichinellida</taxon>
        <taxon>Trichuridae</taxon>
        <taxon>Trichuris</taxon>
    </lineage>
</organism>
<feature type="chain" id="PRO_5024349394" evidence="1">
    <location>
        <begin position="18"/>
        <end position="76"/>
    </location>
</feature>
<evidence type="ECO:0000313" key="3">
    <source>
        <dbReference type="WBParaSite" id="TMUE_3000011396.1"/>
    </source>
</evidence>
<keyword evidence="2" id="KW-1185">Reference proteome</keyword>
<dbReference type="WBParaSite" id="TMUE_3000011396.1">
    <property type="protein sequence ID" value="TMUE_3000011396.1"/>
    <property type="gene ID" value="WBGene00286152"/>
</dbReference>
<proteinExistence type="predicted"/>
<evidence type="ECO:0000313" key="2">
    <source>
        <dbReference type="Proteomes" id="UP000046395"/>
    </source>
</evidence>
<protein>
    <submittedName>
        <fullName evidence="3">Secreted protein</fullName>
    </submittedName>
</protein>
<accession>A0A5S6QVG4</accession>
<sequence length="76" mass="8491">MIVALLFVVCRRSAAFASRLCCSFDQGSLPVAVGFHYRRLAWLVVLIQLPSKLHGTVPYDRTAPLYVVLSKTLKKV</sequence>
<dbReference type="Proteomes" id="UP000046395">
    <property type="component" value="Unassembled WGS sequence"/>
</dbReference>
<reference evidence="3" key="1">
    <citation type="submission" date="2019-12" db="UniProtKB">
        <authorList>
            <consortium name="WormBaseParasite"/>
        </authorList>
    </citation>
    <scope>IDENTIFICATION</scope>
</reference>